<dbReference type="Pfam" id="PF05553">
    <property type="entry name" value="DUF761"/>
    <property type="match status" value="1"/>
</dbReference>
<protein>
    <recommendedName>
        <fullName evidence="5">DUF4408 domain-containing protein</fullName>
    </recommendedName>
</protein>
<organism evidence="3 4">
    <name type="scientific">Corymbia citriodora subsp. variegata</name>
    <dbReference type="NCBI Taxonomy" id="360336"/>
    <lineage>
        <taxon>Eukaryota</taxon>
        <taxon>Viridiplantae</taxon>
        <taxon>Streptophyta</taxon>
        <taxon>Embryophyta</taxon>
        <taxon>Tracheophyta</taxon>
        <taxon>Spermatophyta</taxon>
        <taxon>Magnoliopsida</taxon>
        <taxon>eudicotyledons</taxon>
        <taxon>Gunneridae</taxon>
        <taxon>Pentapetalae</taxon>
        <taxon>rosids</taxon>
        <taxon>malvids</taxon>
        <taxon>Myrtales</taxon>
        <taxon>Myrtaceae</taxon>
        <taxon>Myrtoideae</taxon>
        <taxon>Eucalypteae</taxon>
        <taxon>Corymbia</taxon>
    </lineage>
</organism>
<evidence type="ECO:0000256" key="2">
    <source>
        <dbReference type="SAM" id="Phobius"/>
    </source>
</evidence>
<evidence type="ECO:0000313" key="4">
    <source>
        <dbReference type="Proteomes" id="UP000806378"/>
    </source>
</evidence>
<evidence type="ECO:0000256" key="1">
    <source>
        <dbReference type="SAM" id="MobiDB-lite"/>
    </source>
</evidence>
<accession>A0A8T0CJ76</accession>
<dbReference type="EMBL" id="MU091035">
    <property type="protein sequence ID" value="KAF7847274.1"/>
    <property type="molecule type" value="Genomic_DNA"/>
</dbReference>
<keyword evidence="2" id="KW-0812">Transmembrane</keyword>
<evidence type="ECO:0008006" key="5">
    <source>
        <dbReference type="Google" id="ProtNLM"/>
    </source>
</evidence>
<evidence type="ECO:0000313" key="3">
    <source>
        <dbReference type="EMBL" id="KAF7847274.1"/>
    </source>
</evidence>
<dbReference type="Proteomes" id="UP000806378">
    <property type="component" value="Unassembled WGS sequence"/>
</dbReference>
<feature type="transmembrane region" description="Helical" evidence="2">
    <location>
        <begin position="36"/>
        <end position="55"/>
    </location>
</feature>
<dbReference type="PANTHER" id="PTHR36887:SF1">
    <property type="entry name" value="OS01G0532300 PROTEIN"/>
    <property type="match status" value="1"/>
</dbReference>
<dbReference type="InterPro" id="IPR008480">
    <property type="entry name" value="DUF761_pln"/>
</dbReference>
<gene>
    <name evidence="3" type="ORF">BT93_L3133</name>
</gene>
<reference evidence="3" key="1">
    <citation type="submission" date="2020-05" db="EMBL/GenBank/DDBJ databases">
        <title>WGS assembly of Corymbia citriodora subspecies variegata.</title>
        <authorList>
            <person name="Barry K."/>
            <person name="Hundley H."/>
            <person name="Shu S."/>
            <person name="Jenkins J."/>
            <person name="Grimwood J."/>
            <person name="Baten A."/>
        </authorList>
    </citation>
    <scope>NUCLEOTIDE SEQUENCE</scope>
    <source>
        <strain evidence="3">CV2-018</strain>
    </source>
</reference>
<comment type="caution">
    <text evidence="3">The sequence shown here is derived from an EMBL/GenBank/DDBJ whole genome shotgun (WGS) entry which is preliminary data.</text>
</comment>
<dbReference type="PANTHER" id="PTHR36887">
    <property type="entry name" value="OS01G0532300 PROTEIN"/>
    <property type="match status" value="1"/>
</dbReference>
<dbReference type="OrthoDB" id="1923900at2759"/>
<sequence length="214" mass="23780">MEKLKKSQVLMLSLLLALLLVTPLLSSNLRSPYLYFIFNLLIITLGAEAGLLSIFSKPSDDKRTASHAPKPITAATLASDTAPTPNKGDATVEKPTVASESIKKEPPESNEKKTRFVQKSASEKMSAVAVIKEKVKKCPSMPSLFFIGGGEVEAQKYECVEDSEEDEEPEPAEGISKQELFTKAETFIGNFYKQLKMQREESWKKIHGFYQKAF</sequence>
<dbReference type="AlphaFoldDB" id="A0A8T0CJ76"/>
<proteinExistence type="predicted"/>
<name>A0A8T0CJ76_CORYI</name>
<keyword evidence="2" id="KW-1133">Transmembrane helix</keyword>
<dbReference type="Gramene" id="rna-gnl|WGS:JABURB|Cocit.L3133.1">
    <property type="protein sequence ID" value="cds-KAF7847274.1"/>
    <property type="gene ID" value="gene-BT93_L3133"/>
</dbReference>
<keyword evidence="4" id="KW-1185">Reference proteome</keyword>
<feature type="region of interest" description="Disordered" evidence="1">
    <location>
        <begin position="59"/>
        <end position="118"/>
    </location>
</feature>
<feature type="compositionally biased region" description="Basic and acidic residues" evidence="1">
    <location>
        <begin position="101"/>
        <end position="114"/>
    </location>
</feature>
<keyword evidence="2" id="KW-0472">Membrane</keyword>